<reference evidence="1" key="1">
    <citation type="submission" date="2020-05" db="EMBL/GenBank/DDBJ databases">
        <authorList>
            <person name="Chiriac C."/>
            <person name="Salcher M."/>
            <person name="Ghai R."/>
            <person name="Kavagutti S V."/>
        </authorList>
    </citation>
    <scope>NUCLEOTIDE SEQUENCE</scope>
</reference>
<proteinExistence type="predicted"/>
<dbReference type="EMBL" id="CAEZXW010000071">
    <property type="protein sequence ID" value="CAB4708925.1"/>
    <property type="molecule type" value="Genomic_DNA"/>
</dbReference>
<gene>
    <name evidence="1" type="ORF">UFOPK2593_01056</name>
</gene>
<sequence length="276" mass="31090">MKAGENDVDFTGAEVALFVFPQQIKSIQDSLGNYIWSINTKTLNDHKMLVLTTSSWFYNPKNDQVLWGWLTHEILHYLGIAGHSPRNPYLFGLEENQGGISLALNGWDSLILDWLKPADIYCVDKKNLKSVDMTLVPLEREQQGIRSAMIRLSETRVLVVESHRPEKWSHGMLPDFQGVMVYIVDTSNDTDRTGEMIDGGNGDDGSGKIWTKTAYYLTIPGVNHPDYFKPSSDTSWGQKFSQNIVMLQGEFLLYDGVKISLVKAGKNDTIRIEKAG</sequence>
<protein>
    <submittedName>
        <fullName evidence="1">Unannotated protein</fullName>
    </submittedName>
</protein>
<name>A0A6J6QIM1_9ZZZZ</name>
<accession>A0A6J6QIM1</accession>
<dbReference type="AlphaFoldDB" id="A0A6J6QIM1"/>
<organism evidence="1">
    <name type="scientific">freshwater metagenome</name>
    <dbReference type="NCBI Taxonomy" id="449393"/>
    <lineage>
        <taxon>unclassified sequences</taxon>
        <taxon>metagenomes</taxon>
        <taxon>ecological metagenomes</taxon>
    </lineage>
</organism>
<evidence type="ECO:0000313" key="1">
    <source>
        <dbReference type="EMBL" id="CAB4708925.1"/>
    </source>
</evidence>